<name>A0ABQ8F5N7_9FUNG</name>
<dbReference type="InterPro" id="IPR027417">
    <property type="entry name" value="P-loop_NTPase"/>
</dbReference>
<evidence type="ECO:0000256" key="13">
    <source>
        <dbReference type="ARBA" id="ARBA00023125"/>
    </source>
</evidence>
<dbReference type="Pfam" id="PF23669">
    <property type="entry name" value="WHD_MCM2"/>
    <property type="match status" value="1"/>
</dbReference>
<feature type="compositionally biased region" description="Basic and acidic residues" evidence="16">
    <location>
        <begin position="1"/>
        <end position="12"/>
    </location>
</feature>
<dbReference type="InterPro" id="IPR001208">
    <property type="entry name" value="MCM_dom"/>
</dbReference>
<dbReference type="InterPro" id="IPR027925">
    <property type="entry name" value="MCM_N"/>
</dbReference>
<keyword evidence="8" id="KW-0863">Zinc-finger</keyword>
<feature type="domain" description="MCM C-terminal AAA(+) ATPase" evidence="17">
    <location>
        <begin position="476"/>
        <end position="682"/>
    </location>
</feature>
<evidence type="ECO:0000256" key="16">
    <source>
        <dbReference type="SAM" id="MobiDB-lite"/>
    </source>
</evidence>
<dbReference type="InterPro" id="IPR059098">
    <property type="entry name" value="WHD_MCM2"/>
</dbReference>
<dbReference type="Gene3D" id="3.40.50.300">
    <property type="entry name" value="P-loop containing nucleotide triphosphate hydrolases"/>
    <property type="match status" value="1"/>
</dbReference>
<evidence type="ECO:0000256" key="6">
    <source>
        <dbReference type="ARBA" id="ARBA00022723"/>
    </source>
</evidence>
<dbReference type="SUPFAM" id="SSF50249">
    <property type="entry name" value="Nucleic acid-binding proteins"/>
    <property type="match status" value="1"/>
</dbReference>
<dbReference type="InterPro" id="IPR018525">
    <property type="entry name" value="MCM_CS"/>
</dbReference>
<dbReference type="Pfam" id="PF12619">
    <property type="entry name" value="MCM2_N"/>
    <property type="match status" value="1"/>
</dbReference>
<evidence type="ECO:0000256" key="5">
    <source>
        <dbReference type="ARBA" id="ARBA00022705"/>
    </source>
</evidence>
<dbReference type="Pfam" id="PF00493">
    <property type="entry name" value="MCM"/>
    <property type="match status" value="1"/>
</dbReference>
<comment type="similarity">
    <text evidence="2">Belongs to the MCM family.</text>
</comment>
<keyword evidence="13" id="KW-0238">DNA-binding</keyword>
<dbReference type="PRINTS" id="PR01657">
    <property type="entry name" value="MCMFAMILY"/>
</dbReference>
<evidence type="ECO:0000256" key="15">
    <source>
        <dbReference type="ARBA" id="ARBA00023306"/>
    </source>
</evidence>
<proteinExistence type="inferred from homology"/>
<keyword evidence="12" id="KW-0067">ATP-binding</keyword>
<evidence type="ECO:0000256" key="9">
    <source>
        <dbReference type="ARBA" id="ARBA00022801"/>
    </source>
</evidence>
<reference evidence="18 19" key="1">
    <citation type="submission" date="2021-02" db="EMBL/GenBank/DDBJ databases">
        <title>Variation within the Batrachochytrium salamandrivorans European outbreak.</title>
        <authorList>
            <person name="Kelly M."/>
            <person name="Pasmans F."/>
            <person name="Shea T.P."/>
            <person name="Munoz J.F."/>
            <person name="Carranza S."/>
            <person name="Cuomo C.A."/>
            <person name="Martel A."/>
        </authorList>
    </citation>
    <scope>NUCLEOTIDE SEQUENCE [LARGE SCALE GENOMIC DNA]</scope>
    <source>
        <strain evidence="18 19">AMFP18/2</strain>
    </source>
</reference>
<gene>
    <name evidence="18" type="ORF">BASA50_008325</name>
</gene>
<feature type="region of interest" description="Disordered" evidence="16">
    <location>
        <begin position="1"/>
        <end position="43"/>
    </location>
</feature>
<dbReference type="Gene3D" id="2.20.28.10">
    <property type="match status" value="1"/>
</dbReference>
<dbReference type="PRINTS" id="PR01658">
    <property type="entry name" value="MCMPROTEIN2"/>
</dbReference>
<evidence type="ECO:0000256" key="4">
    <source>
        <dbReference type="ARBA" id="ARBA00018925"/>
    </source>
</evidence>
<evidence type="ECO:0000313" key="19">
    <source>
        <dbReference type="Proteomes" id="UP001648503"/>
    </source>
</evidence>
<evidence type="ECO:0000256" key="1">
    <source>
        <dbReference type="ARBA" id="ARBA00004123"/>
    </source>
</evidence>
<keyword evidence="15" id="KW-0131">Cell cycle</keyword>
<evidence type="ECO:0000256" key="2">
    <source>
        <dbReference type="ARBA" id="ARBA00008010"/>
    </source>
</evidence>
<dbReference type="PANTHER" id="PTHR11630:SF44">
    <property type="entry name" value="DNA REPLICATION LICENSING FACTOR MCM2"/>
    <property type="match status" value="1"/>
</dbReference>
<dbReference type="EC" id="3.6.4.12" evidence="3"/>
<keyword evidence="9" id="KW-0378">Hydrolase</keyword>
<keyword evidence="11" id="KW-0862">Zinc</keyword>
<dbReference type="EMBL" id="JAFCIX010000391">
    <property type="protein sequence ID" value="KAH6592042.1"/>
    <property type="molecule type" value="Genomic_DNA"/>
</dbReference>
<evidence type="ECO:0000256" key="8">
    <source>
        <dbReference type="ARBA" id="ARBA00022771"/>
    </source>
</evidence>
<evidence type="ECO:0000256" key="3">
    <source>
        <dbReference type="ARBA" id="ARBA00012551"/>
    </source>
</evidence>
<evidence type="ECO:0000256" key="14">
    <source>
        <dbReference type="ARBA" id="ARBA00023242"/>
    </source>
</evidence>
<protein>
    <recommendedName>
        <fullName evidence="4">DNA replication licensing factor MCM2</fullName>
        <ecNumber evidence="3">3.6.4.12</ecNumber>
    </recommendedName>
</protein>
<dbReference type="CDD" id="cd17753">
    <property type="entry name" value="MCM2"/>
    <property type="match status" value="1"/>
</dbReference>
<evidence type="ECO:0000256" key="11">
    <source>
        <dbReference type="ARBA" id="ARBA00022833"/>
    </source>
</evidence>
<dbReference type="InterPro" id="IPR033762">
    <property type="entry name" value="MCM_OB"/>
</dbReference>
<evidence type="ECO:0000313" key="18">
    <source>
        <dbReference type="EMBL" id="KAH6592042.1"/>
    </source>
</evidence>
<keyword evidence="6" id="KW-0479">Metal-binding</keyword>
<evidence type="ECO:0000259" key="17">
    <source>
        <dbReference type="PROSITE" id="PS50051"/>
    </source>
</evidence>
<evidence type="ECO:0000256" key="10">
    <source>
        <dbReference type="ARBA" id="ARBA00022806"/>
    </source>
</evidence>
<dbReference type="Proteomes" id="UP001648503">
    <property type="component" value="Unassembled WGS sequence"/>
</dbReference>
<keyword evidence="14" id="KW-0539">Nucleus</keyword>
<dbReference type="Pfam" id="PF17855">
    <property type="entry name" value="MCM_lid"/>
    <property type="match status" value="1"/>
</dbReference>
<dbReference type="SUPFAM" id="SSF52540">
    <property type="entry name" value="P-loop containing nucleoside triphosphate hydrolases"/>
    <property type="match status" value="1"/>
</dbReference>
<sequence length="898" mass="101759">MADRKRIRDEHTAQASGSGDNALPTSPIAPFSDGDFGEDTDDIDFNGIRDEAIVDMDAVDVLDQDEEDDEEGEDLFGDNLDNDYRENLRLDHYEVESAVDEEDFADMSREDRLVAEARMRRRDREMARLEGRLPAAFLDDDEEDADEPIRARRRRRDGLDMDIDLDAGEIAPLDPESLMATKGPLNEFVAMEGPRRTIKKEFHSFLTSYVNDKGESVYGERVKAMCLSDGQSLEVDYRHLYTTNATLAYFLSNTPTEILKIFDSVAMEVVLTGYEDYDKIRSEIHVRITNLPIVEALRELRQSHLNTLVNVRGVVTRRTGVFPQLKYVKYDCLKCGALIGPYHQDAVSEIRVRLCPNCQGKNCLTVNSEETIYRNYQRITLQESPGTVPAGRLPRHREVILLWDLVDSARPGEEIEVVGVYRNNFDFSLNTKNGFPVFATIIEANHISRGEDLFSSSRLNEDDQREIRKLATDPRIRQRIIKSIAPSIYGHEEIKTALALAVFGGVFKNPQGKHRLRGDINVLLLGDPGTAKSQFLKYIEKTSPRAVYTTGQGASAVGLTAAVHKDVVTREWTLEGGALVMADRGVCLIDEFDKMNDQDRTSIHEAMEQQSISISKAGIVATLQARCAVISAANPIYGKYNPQVPFSQNVELTEPILSRFDILCVVRDTADPVVDERLARFVCGSHMRSHPGFTAEDSENGAPKLDSDIIPQDFLRKYIIYAREHVRPTLRDVDVDKLEKLYSELRRESMIGGAIPITVRYLESIIRMSEAFARMHLRDTVRQDDIDHAISVTIRSFISAQKHSVKKSLSRVFDKYITTDADMHELLNHVLSDILKEHMRFEYLRGDGVVGCVEIDCEEFGLRAKEHRVFDLASYYESELFMQSFTLDTVRNKIVSRS</sequence>
<dbReference type="InterPro" id="IPR041562">
    <property type="entry name" value="MCM_lid"/>
</dbReference>
<evidence type="ECO:0000256" key="7">
    <source>
        <dbReference type="ARBA" id="ARBA00022741"/>
    </source>
</evidence>
<organism evidence="18 19">
    <name type="scientific">Batrachochytrium salamandrivorans</name>
    <dbReference type="NCBI Taxonomy" id="1357716"/>
    <lineage>
        <taxon>Eukaryota</taxon>
        <taxon>Fungi</taxon>
        <taxon>Fungi incertae sedis</taxon>
        <taxon>Chytridiomycota</taxon>
        <taxon>Chytridiomycota incertae sedis</taxon>
        <taxon>Chytridiomycetes</taxon>
        <taxon>Rhizophydiales</taxon>
        <taxon>Rhizophydiales incertae sedis</taxon>
        <taxon>Batrachochytrium</taxon>
    </lineage>
</organism>
<dbReference type="PROSITE" id="PS00847">
    <property type="entry name" value="MCM_1"/>
    <property type="match status" value="1"/>
</dbReference>
<dbReference type="InterPro" id="IPR031327">
    <property type="entry name" value="MCM"/>
</dbReference>
<comment type="subcellular location">
    <subcellularLocation>
        <location evidence="1">Nucleus</location>
    </subcellularLocation>
</comment>
<comment type="caution">
    <text evidence="18">The sequence shown here is derived from an EMBL/GenBank/DDBJ whole genome shotgun (WGS) entry which is preliminary data.</text>
</comment>
<dbReference type="PANTHER" id="PTHR11630">
    <property type="entry name" value="DNA REPLICATION LICENSING FACTOR MCM FAMILY MEMBER"/>
    <property type="match status" value="1"/>
</dbReference>
<keyword evidence="19" id="KW-1185">Reference proteome</keyword>
<accession>A0ABQ8F5N7</accession>
<dbReference type="PROSITE" id="PS50051">
    <property type="entry name" value="MCM_2"/>
    <property type="match status" value="1"/>
</dbReference>
<dbReference type="SMART" id="SM00350">
    <property type="entry name" value="MCM"/>
    <property type="match status" value="1"/>
</dbReference>
<evidence type="ECO:0000256" key="12">
    <source>
        <dbReference type="ARBA" id="ARBA00022840"/>
    </source>
</evidence>
<dbReference type="InterPro" id="IPR008045">
    <property type="entry name" value="MCM2"/>
</dbReference>
<keyword evidence="7" id="KW-0547">Nucleotide-binding</keyword>
<dbReference type="InterPro" id="IPR012340">
    <property type="entry name" value="NA-bd_OB-fold"/>
</dbReference>
<dbReference type="Pfam" id="PF17207">
    <property type="entry name" value="MCM_OB"/>
    <property type="match status" value="1"/>
</dbReference>
<keyword evidence="10" id="KW-0347">Helicase</keyword>
<dbReference type="Gene3D" id="3.30.1640.10">
    <property type="entry name" value="mini-chromosome maintenance (MCM) complex, chain A, domain 1"/>
    <property type="match status" value="1"/>
</dbReference>
<dbReference type="Pfam" id="PF14551">
    <property type="entry name" value="MCM_N"/>
    <property type="match status" value="1"/>
</dbReference>
<dbReference type="Gene3D" id="2.40.50.140">
    <property type="entry name" value="Nucleic acid-binding proteins"/>
    <property type="match status" value="1"/>
</dbReference>
<keyword evidence="5" id="KW-0235">DNA replication</keyword>